<gene>
    <name evidence="1" type="ORF">BJN41_12980</name>
</gene>
<evidence type="ECO:0000313" key="2">
    <source>
        <dbReference type="Proteomes" id="UP000186931"/>
    </source>
</evidence>
<dbReference type="EMBL" id="MKQS01000029">
    <property type="protein sequence ID" value="OFE42668.1"/>
    <property type="molecule type" value="Genomic_DNA"/>
</dbReference>
<dbReference type="STRING" id="202956.BJN41_12980"/>
<dbReference type="Proteomes" id="UP000186931">
    <property type="component" value="Unassembled WGS sequence"/>
</dbReference>
<organism evidence="1 2">
    <name type="scientific">Acinetobacter towneri</name>
    <dbReference type="NCBI Taxonomy" id="202956"/>
    <lineage>
        <taxon>Bacteria</taxon>
        <taxon>Pseudomonadati</taxon>
        <taxon>Pseudomonadota</taxon>
        <taxon>Gammaproteobacteria</taxon>
        <taxon>Moraxellales</taxon>
        <taxon>Moraxellaceae</taxon>
        <taxon>Acinetobacter</taxon>
    </lineage>
</organism>
<dbReference type="AlphaFoldDB" id="A0A1E8DZW9"/>
<reference evidence="1 2" key="1">
    <citation type="submission" date="2016-10" db="EMBL/GenBank/DDBJ databases">
        <title>Genome of airborne Acinetobacter sp. 5-2Ac02 in the hospital environment: Species near to Acinetobacter towneri.</title>
        <authorList>
            <person name="Barbosa B."/>
            <person name="Fernandez-Garcia L."/>
            <person name="Gato E."/>
            <person name="Leao R."/>
            <person name="Albano R."/>
            <person name="Fernandez B."/>
            <person name="Fernandez-Cuenca F."/>
            <person name="Marques E."/>
            <person name="Tomas M."/>
        </authorList>
    </citation>
    <scope>NUCLEOTIDE SEQUENCE [LARGE SCALE GENOMIC DNA]</scope>
    <source>
        <strain evidence="1 2">5-2Ac02</strain>
    </source>
</reference>
<dbReference type="RefSeq" id="WP_070155477.1">
    <property type="nucleotide sequence ID" value="NZ_MKQS01000029.1"/>
</dbReference>
<sequence length="186" mass="20209">MKFTGIGLGLSAMLIILPILAAPIPNSIVVKDKAVVPVLKTEVTRKVAGEPPARHVESTIFEVSNQGKDIVAKEVVFDDDQSQFSEKQLSLPVIQKGGVIVPTSKIELNKTLKQDGQILSEVKSIDPEGMDYKPGQAPIRRTLKLDQVKTPETKETISHAVFTEDGQTTRDVVLLEEDGAESSIQP</sequence>
<name>A0A1E8DZW9_9GAMM</name>
<evidence type="ECO:0000313" key="1">
    <source>
        <dbReference type="EMBL" id="OFE42668.1"/>
    </source>
</evidence>
<comment type="caution">
    <text evidence="1">The sequence shown here is derived from an EMBL/GenBank/DDBJ whole genome shotgun (WGS) entry which is preliminary data.</text>
</comment>
<protein>
    <submittedName>
        <fullName evidence="1">Uncharacterized protein</fullName>
    </submittedName>
</protein>
<proteinExistence type="predicted"/>
<accession>A0A1E8DZW9</accession>